<dbReference type="PROSITE" id="PS50850">
    <property type="entry name" value="MFS"/>
    <property type="match status" value="1"/>
</dbReference>
<feature type="transmembrane region" description="Helical" evidence="4">
    <location>
        <begin position="304"/>
        <end position="323"/>
    </location>
</feature>
<feature type="transmembrane region" description="Helical" evidence="4">
    <location>
        <begin position="239"/>
        <end position="262"/>
    </location>
</feature>
<dbReference type="InterPro" id="IPR011701">
    <property type="entry name" value="MFS"/>
</dbReference>
<feature type="transmembrane region" description="Helical" evidence="4">
    <location>
        <begin position="393"/>
        <end position="415"/>
    </location>
</feature>
<dbReference type="GO" id="GO:0016020">
    <property type="term" value="C:membrane"/>
    <property type="evidence" value="ECO:0007669"/>
    <property type="project" value="UniProtKB-SubCell"/>
</dbReference>
<comment type="similarity">
    <text evidence="2">Belongs to the major facilitator superfamily. Monocarboxylate porter (TC 2.A.1.13) family.</text>
</comment>
<comment type="caution">
    <text evidence="6">The sequence shown here is derived from an EMBL/GenBank/DDBJ whole genome shotgun (WGS) entry which is preliminary data.</text>
</comment>
<feature type="domain" description="Major facilitator superfamily (MFS) profile" evidence="5">
    <location>
        <begin position="39"/>
        <end position="419"/>
    </location>
</feature>
<evidence type="ECO:0000256" key="3">
    <source>
        <dbReference type="SAM" id="MobiDB-lite"/>
    </source>
</evidence>
<dbReference type="AlphaFoldDB" id="A0A0W4ZVX2"/>
<reference evidence="7" key="1">
    <citation type="journal article" date="2016" name="Nat. Commun.">
        <title>Genome analysis of three Pneumocystis species reveals adaptation mechanisms to life exclusively in mammalian hosts.</title>
        <authorList>
            <person name="Ma L."/>
            <person name="Chen Z."/>
            <person name="Huang D.W."/>
            <person name="Kutty G."/>
            <person name="Ishihara M."/>
            <person name="Wang H."/>
            <person name="Abouelleil A."/>
            <person name="Bishop L."/>
            <person name="Davey E."/>
            <person name="Deng R."/>
            <person name="Deng X."/>
            <person name="Fan L."/>
            <person name="Fantoni G."/>
            <person name="Fitzgerald M."/>
            <person name="Gogineni E."/>
            <person name="Goldberg J.M."/>
            <person name="Handley G."/>
            <person name="Hu X."/>
            <person name="Huber C."/>
            <person name="Jiao X."/>
            <person name="Jones K."/>
            <person name="Levin J.Z."/>
            <person name="Liu Y."/>
            <person name="Macdonald P."/>
            <person name="Melnikov A."/>
            <person name="Raley C."/>
            <person name="Sassi M."/>
            <person name="Sherman B.T."/>
            <person name="Song X."/>
            <person name="Sykes S."/>
            <person name="Tran B."/>
            <person name="Walsh L."/>
            <person name="Xia Y."/>
            <person name="Yang J."/>
            <person name="Young S."/>
            <person name="Zeng Q."/>
            <person name="Zheng X."/>
            <person name="Stephens R."/>
            <person name="Nusbaum C."/>
            <person name="Birren B.W."/>
            <person name="Azadi P."/>
            <person name="Lempicki R.A."/>
            <person name="Cuomo C.A."/>
            <person name="Kovacs J.A."/>
        </authorList>
    </citation>
    <scope>NUCLEOTIDE SEQUENCE [LARGE SCALE GENOMIC DNA]</scope>
    <source>
        <strain evidence="7">RU7</strain>
    </source>
</reference>
<dbReference type="InterPro" id="IPR050327">
    <property type="entry name" value="Proton-linked_MCT"/>
</dbReference>
<keyword evidence="4" id="KW-0812">Transmembrane</keyword>
<dbReference type="GeneID" id="28938525"/>
<keyword evidence="4" id="KW-0472">Membrane</keyword>
<dbReference type="InterPro" id="IPR036259">
    <property type="entry name" value="MFS_trans_sf"/>
</dbReference>
<evidence type="ECO:0000313" key="6">
    <source>
        <dbReference type="EMBL" id="KTW32518.1"/>
    </source>
</evidence>
<evidence type="ECO:0000256" key="4">
    <source>
        <dbReference type="SAM" id="Phobius"/>
    </source>
</evidence>
<organism evidence="6 7">
    <name type="scientific">Pneumocystis jirovecii (strain RU7)</name>
    <name type="common">Human pneumocystis pneumonia agent</name>
    <dbReference type="NCBI Taxonomy" id="1408657"/>
    <lineage>
        <taxon>Eukaryota</taxon>
        <taxon>Fungi</taxon>
        <taxon>Dikarya</taxon>
        <taxon>Ascomycota</taxon>
        <taxon>Taphrinomycotina</taxon>
        <taxon>Pneumocystomycetes</taxon>
        <taxon>Pneumocystaceae</taxon>
        <taxon>Pneumocystis</taxon>
    </lineage>
</organism>
<dbReference type="PANTHER" id="PTHR11360:SF234">
    <property type="entry name" value="MFS-TYPE TRANSPORTER DBAD-RELATED"/>
    <property type="match status" value="1"/>
</dbReference>
<feature type="transmembrane region" description="Helical" evidence="4">
    <location>
        <begin position="79"/>
        <end position="98"/>
    </location>
</feature>
<feature type="transmembrane region" description="Helical" evidence="4">
    <location>
        <begin position="134"/>
        <end position="155"/>
    </location>
</feature>
<dbReference type="VEuPathDB" id="FungiDB:T551_00003"/>
<evidence type="ECO:0000256" key="1">
    <source>
        <dbReference type="ARBA" id="ARBA00004141"/>
    </source>
</evidence>
<comment type="subcellular location">
    <subcellularLocation>
        <location evidence="1">Membrane</location>
        <topology evidence="1">Multi-pass membrane protein</topology>
    </subcellularLocation>
</comment>
<dbReference type="Proteomes" id="UP000053447">
    <property type="component" value="Unassembled WGS sequence"/>
</dbReference>
<protein>
    <recommendedName>
        <fullName evidence="5">Major facilitator superfamily (MFS) profile domain-containing protein</fullName>
    </recommendedName>
</protein>
<feature type="transmembrane region" description="Helical" evidence="4">
    <location>
        <begin position="274"/>
        <end position="292"/>
    </location>
</feature>
<dbReference type="GO" id="GO:0022857">
    <property type="term" value="F:transmembrane transporter activity"/>
    <property type="evidence" value="ECO:0007669"/>
    <property type="project" value="InterPro"/>
</dbReference>
<evidence type="ECO:0000256" key="2">
    <source>
        <dbReference type="ARBA" id="ARBA00006727"/>
    </source>
</evidence>
<feature type="transmembrane region" description="Helical" evidence="4">
    <location>
        <begin position="110"/>
        <end position="128"/>
    </location>
</feature>
<dbReference type="eggNOG" id="KOG2504">
    <property type="taxonomic scope" value="Eukaryota"/>
</dbReference>
<keyword evidence="4" id="KW-1133">Transmembrane helix</keyword>
<feature type="transmembrane region" description="Helical" evidence="4">
    <location>
        <begin position="329"/>
        <end position="354"/>
    </location>
</feature>
<dbReference type="OrthoDB" id="6509908at2759"/>
<dbReference type="SUPFAM" id="SSF103473">
    <property type="entry name" value="MFS general substrate transporter"/>
    <property type="match status" value="1"/>
</dbReference>
<feature type="region of interest" description="Disordered" evidence="3">
    <location>
        <begin position="1"/>
        <end position="30"/>
    </location>
</feature>
<sequence>MNRQERQHSEKKNKNLDAKDKIEELTETKPSLPDGGLEAWLQVMSGMYSSQQDRGIVNSYGVFQTYYKSTLLKDSSISSISWIGTVQGFGIILISLFISPAYDRGYGRSLIISGSILIIFGLLMTSIANKYYQIFIYQSICIGIGSGCVFIPALGTLAKYFDKRISLAMGIAAAGAGIGGLVFPLLFQNLINRIGFGWTMRVFALISLVVLVIGIIISELYKIPHQRPPPFNFSSLSEYTFMIFNISVFFIFTGIYFPYFYIPVYGKSVGSSDFSAYFVSIINLASIFGRIIPSFIADRKGPLNMFIVSSVGLVVLTYLWIGIRTMVGLIIFSILYGFFAGAAMSLPTAVIAKLSSNLSYLGTQMAVSYGFSGVGFLIGTPIAGAILTHSNNTFFWAQIFSATVMLVGVLGLFLIKLSKYSRKPSFKIPMPLNLRFYHQL</sequence>
<dbReference type="STRING" id="1408657.A0A0W4ZVX2"/>
<name>A0A0W4ZVX2_PNEJ7</name>
<dbReference type="EMBL" id="LFWA01000001">
    <property type="protein sequence ID" value="KTW32518.1"/>
    <property type="molecule type" value="Genomic_DNA"/>
</dbReference>
<feature type="compositionally biased region" description="Basic and acidic residues" evidence="3">
    <location>
        <begin position="1"/>
        <end position="27"/>
    </location>
</feature>
<dbReference type="RefSeq" id="XP_018231210.1">
    <property type="nucleotide sequence ID" value="XM_018372270.1"/>
</dbReference>
<dbReference type="Pfam" id="PF07690">
    <property type="entry name" value="MFS_1"/>
    <property type="match status" value="1"/>
</dbReference>
<evidence type="ECO:0000259" key="5">
    <source>
        <dbReference type="PROSITE" id="PS50850"/>
    </source>
</evidence>
<feature type="transmembrane region" description="Helical" evidence="4">
    <location>
        <begin position="198"/>
        <end position="218"/>
    </location>
</feature>
<dbReference type="Gene3D" id="1.20.1250.20">
    <property type="entry name" value="MFS general substrate transporter like domains"/>
    <property type="match status" value="2"/>
</dbReference>
<evidence type="ECO:0000313" key="7">
    <source>
        <dbReference type="Proteomes" id="UP000053447"/>
    </source>
</evidence>
<accession>A0A0W4ZVX2</accession>
<proteinExistence type="inferred from homology"/>
<feature type="transmembrane region" description="Helical" evidence="4">
    <location>
        <begin position="167"/>
        <end position="186"/>
    </location>
</feature>
<feature type="transmembrane region" description="Helical" evidence="4">
    <location>
        <begin position="366"/>
        <end position="387"/>
    </location>
</feature>
<dbReference type="InterPro" id="IPR020846">
    <property type="entry name" value="MFS_dom"/>
</dbReference>
<dbReference type="PANTHER" id="PTHR11360">
    <property type="entry name" value="MONOCARBOXYLATE TRANSPORTER"/>
    <property type="match status" value="1"/>
</dbReference>
<gene>
    <name evidence="6" type="ORF">T551_00003</name>
</gene>
<keyword evidence="7" id="KW-1185">Reference proteome</keyword>